<feature type="region of interest" description="Disordered" evidence="1">
    <location>
        <begin position="80"/>
        <end position="102"/>
    </location>
</feature>
<evidence type="ECO:0000313" key="3">
    <source>
        <dbReference type="Proteomes" id="UP001165121"/>
    </source>
</evidence>
<feature type="compositionally biased region" description="Basic residues" evidence="1">
    <location>
        <begin position="794"/>
        <end position="809"/>
    </location>
</feature>
<dbReference type="EMBL" id="BSXT01000354">
    <property type="protein sequence ID" value="GMF25323.1"/>
    <property type="molecule type" value="Genomic_DNA"/>
</dbReference>
<dbReference type="Proteomes" id="UP001165121">
    <property type="component" value="Unassembled WGS sequence"/>
</dbReference>
<keyword evidence="3" id="KW-1185">Reference proteome</keyword>
<dbReference type="OrthoDB" id="141658at2759"/>
<protein>
    <submittedName>
        <fullName evidence="2">Unnamed protein product</fullName>
    </submittedName>
</protein>
<feature type="region of interest" description="Disordered" evidence="1">
    <location>
        <begin position="930"/>
        <end position="1007"/>
    </location>
</feature>
<feature type="compositionally biased region" description="Basic and acidic residues" evidence="1">
    <location>
        <begin position="810"/>
        <end position="822"/>
    </location>
</feature>
<proteinExistence type="predicted"/>
<dbReference type="AlphaFoldDB" id="A0A9W6WSE8"/>
<sequence>MDFDGYIAKVLGGYKPKAEVKLQNLSCFDSQTLESIDGVQCILFATCYKLKTESFNISNKVLDLTSSLGSTHLAEAPVSCENSTQHDTQPCNPEQKPSEPGYEQKVIDHQAAVIKHLIENSKLQNARMDLLEARMNGNSAQSARKRFIDDEDGSEVSEESKKNKWRGSATHLHATWFTWYAQEPYWQRGAPKQRRSKFKLPVAYMNLFIAGGFILDSAAADYRDRVLELGKRAKDAILTYLKTEHGITSRGSSAILKHLQRLHNAGALDALIVRHQRLLQTAAIQDPSSGYTQDVLDAVSNSFPTNLTIFSWNILRIFSIQYKASYQRISIKYPEVSDQVAVAGPLLQTVVCGIGTMSITSLAPANSKKARLTAINSFKVFLEAEDMALDKAHELIGGDSTALLQGISLFKDPTCFLTCPLFTLAAALTMQTAPNKRFLPQFLTTKRSAANASDVDELSRVELLKADDSPGPLQDAHPSPAKRAVPGAQAYMNRLLVMANEAAEKKHIRLISGLTSHSFRRGAAMHANDGTLAENGIIERGGWQLDRVNKAFGYMLGTTQADQRVARVLSGWSPKQGACLPSLHALDPPTRDRARGLQALLWWSGIGNFAVDLDPSTWDERLVFAFTLPGTGYTRARPTHRQDTEYPKIEVNPDVKIAWPGVCQPSFQPTARGSGKQGKEYTPPRQPQAKINNSTIHLRSDEFGQGNEASTNIGSPTTPLKQDRSTERQSFGRSSTDGTVEGPVMDLEDKPRPPPQVPSGTPAGLDENLDPPDESPPAQAGTNTSTQPRSGRSTAKKKTSKSKPSRKKIKAPDSETEDRGDLMSDDQLTKAYYKKELHTFLINDTVMRVIRPKPLGELQGPVSPPAAGPNKQSATKALMRLLKETGIIAESFEAEALFDLKLSEIKQSCQSLFEPLAPLRYSGGNGEFEPTPAGEAGIVLSSGHGKVPEGTASASDAAKPRSTGDQDVEMESVGSPDQPTTAWEYDPDDLDLGRPARHRRYHNGHHE</sequence>
<feature type="compositionally biased region" description="Polar residues" evidence="1">
    <location>
        <begin position="780"/>
        <end position="791"/>
    </location>
</feature>
<organism evidence="2 3">
    <name type="scientific">Phytophthora fragariaefolia</name>
    <dbReference type="NCBI Taxonomy" id="1490495"/>
    <lineage>
        <taxon>Eukaryota</taxon>
        <taxon>Sar</taxon>
        <taxon>Stramenopiles</taxon>
        <taxon>Oomycota</taxon>
        <taxon>Peronosporomycetes</taxon>
        <taxon>Peronosporales</taxon>
        <taxon>Peronosporaceae</taxon>
        <taxon>Phytophthora</taxon>
    </lineage>
</organism>
<evidence type="ECO:0000256" key="1">
    <source>
        <dbReference type="SAM" id="MobiDB-lite"/>
    </source>
</evidence>
<accession>A0A9W6WSE8</accession>
<comment type="caution">
    <text evidence="2">The sequence shown here is derived from an EMBL/GenBank/DDBJ whole genome shotgun (WGS) entry which is preliminary data.</text>
</comment>
<reference evidence="2" key="1">
    <citation type="submission" date="2023-04" db="EMBL/GenBank/DDBJ databases">
        <title>Phytophthora fragariaefolia NBRC 109709.</title>
        <authorList>
            <person name="Ichikawa N."/>
            <person name="Sato H."/>
            <person name="Tonouchi N."/>
        </authorList>
    </citation>
    <scope>NUCLEOTIDE SEQUENCE</scope>
    <source>
        <strain evidence="2">NBRC 109709</strain>
    </source>
</reference>
<gene>
    <name evidence="2" type="ORF">Pfra01_000450800</name>
</gene>
<feature type="compositionally biased region" description="Polar residues" evidence="1">
    <location>
        <begin position="80"/>
        <end position="92"/>
    </location>
</feature>
<name>A0A9W6WSE8_9STRA</name>
<feature type="region of interest" description="Disordered" evidence="1">
    <location>
        <begin position="660"/>
        <end position="823"/>
    </location>
</feature>
<feature type="compositionally biased region" description="Polar residues" evidence="1">
    <location>
        <begin position="707"/>
        <end position="720"/>
    </location>
</feature>
<evidence type="ECO:0000313" key="2">
    <source>
        <dbReference type="EMBL" id="GMF25323.1"/>
    </source>
</evidence>
<feature type="compositionally biased region" description="Basic residues" evidence="1">
    <location>
        <begin position="995"/>
        <end position="1007"/>
    </location>
</feature>
<feature type="compositionally biased region" description="Polar residues" evidence="1">
    <location>
        <begin position="728"/>
        <end position="738"/>
    </location>
</feature>